<gene>
    <name evidence="1" type="ORF">O0S08_11445</name>
</gene>
<reference evidence="1" key="1">
    <citation type="submission" date="2022-11" db="EMBL/GenBank/DDBJ databases">
        <title>Minimal conservation of predation-associated metabolite biosynthetic gene clusters underscores biosynthetic potential of Myxococcota including descriptions for ten novel species: Archangium lansinium sp. nov., Myxococcus landrumus sp. nov., Nannocystis bai.</title>
        <authorList>
            <person name="Ahearne A."/>
            <person name="Stevens C."/>
            <person name="Dowd S."/>
        </authorList>
    </citation>
    <scope>NUCLEOTIDE SEQUENCE</scope>
    <source>
        <strain evidence="1">Fl3</strain>
    </source>
</reference>
<evidence type="ECO:0000313" key="2">
    <source>
        <dbReference type="Proteomes" id="UP001164459"/>
    </source>
</evidence>
<accession>A0ABY7HCK1</accession>
<organism evidence="1 2">
    <name type="scientific">Nannocystis punicea</name>
    <dbReference type="NCBI Taxonomy" id="2995304"/>
    <lineage>
        <taxon>Bacteria</taxon>
        <taxon>Pseudomonadati</taxon>
        <taxon>Myxococcota</taxon>
        <taxon>Polyangia</taxon>
        <taxon>Nannocystales</taxon>
        <taxon>Nannocystaceae</taxon>
        <taxon>Nannocystis</taxon>
    </lineage>
</organism>
<proteinExistence type="predicted"/>
<sequence>MPEATGTSEHVRPDLRAHLPIGAPACDVYILRYAACEERLKPEIMSGRRRFAVNEAAWLKYMHDEHKDPGLADACKRMLEQLRPHCDGEPVKSP</sequence>
<protein>
    <submittedName>
        <fullName evidence="1">Uncharacterized protein</fullName>
    </submittedName>
</protein>
<keyword evidence="2" id="KW-1185">Reference proteome</keyword>
<evidence type="ECO:0000313" key="1">
    <source>
        <dbReference type="EMBL" id="WAS96754.1"/>
    </source>
</evidence>
<dbReference type="RefSeq" id="WP_269039118.1">
    <property type="nucleotide sequence ID" value="NZ_CP114040.1"/>
</dbReference>
<dbReference type="Proteomes" id="UP001164459">
    <property type="component" value="Chromosome"/>
</dbReference>
<dbReference type="EMBL" id="CP114040">
    <property type="protein sequence ID" value="WAS96754.1"/>
    <property type="molecule type" value="Genomic_DNA"/>
</dbReference>
<name>A0ABY7HCK1_9BACT</name>